<gene>
    <name evidence="2" type="ORF">QBC42DRAFT_257281</name>
</gene>
<reference evidence="2" key="2">
    <citation type="submission" date="2023-06" db="EMBL/GenBank/DDBJ databases">
        <authorList>
            <consortium name="Lawrence Berkeley National Laboratory"/>
            <person name="Mondo S.J."/>
            <person name="Hensen N."/>
            <person name="Bonometti L."/>
            <person name="Westerberg I."/>
            <person name="Brannstrom I.O."/>
            <person name="Guillou S."/>
            <person name="Cros-Aarteil S."/>
            <person name="Calhoun S."/>
            <person name="Haridas S."/>
            <person name="Kuo A."/>
            <person name="Pangilinan J."/>
            <person name="Riley R."/>
            <person name="Labutti K."/>
            <person name="Andreopoulos B."/>
            <person name="Lipzen A."/>
            <person name="Chen C."/>
            <person name="Yanf M."/>
            <person name="Daum C."/>
            <person name="Ng V."/>
            <person name="Clum A."/>
            <person name="Steindorff A."/>
            <person name="Ohm R."/>
            <person name="Martin F."/>
            <person name="Silar P."/>
            <person name="Natvig D."/>
            <person name="Lalanne C."/>
            <person name="Gautier V."/>
            <person name="Ament-Velasquez S.L."/>
            <person name="Kruys A."/>
            <person name="Hutchinson M.I."/>
            <person name="Powell A.J."/>
            <person name="Barry K."/>
            <person name="Miller A.N."/>
            <person name="Grigoriev I.V."/>
            <person name="Debuchy R."/>
            <person name="Gladieux P."/>
            <person name="Thoren M.H."/>
            <person name="Johannesson H."/>
        </authorList>
    </citation>
    <scope>NUCLEOTIDE SEQUENCE</scope>
    <source>
        <strain evidence="2">PSN324</strain>
    </source>
</reference>
<organism evidence="2 3">
    <name type="scientific">Cladorrhinum samala</name>
    <dbReference type="NCBI Taxonomy" id="585594"/>
    <lineage>
        <taxon>Eukaryota</taxon>
        <taxon>Fungi</taxon>
        <taxon>Dikarya</taxon>
        <taxon>Ascomycota</taxon>
        <taxon>Pezizomycotina</taxon>
        <taxon>Sordariomycetes</taxon>
        <taxon>Sordariomycetidae</taxon>
        <taxon>Sordariales</taxon>
        <taxon>Podosporaceae</taxon>
        <taxon>Cladorrhinum</taxon>
    </lineage>
</organism>
<evidence type="ECO:0000313" key="2">
    <source>
        <dbReference type="EMBL" id="KAK4456445.1"/>
    </source>
</evidence>
<keyword evidence="3" id="KW-1185">Reference proteome</keyword>
<name>A0AAV9H7D0_9PEZI</name>
<evidence type="ECO:0000313" key="3">
    <source>
        <dbReference type="Proteomes" id="UP001321749"/>
    </source>
</evidence>
<proteinExistence type="predicted"/>
<evidence type="ECO:0000256" key="1">
    <source>
        <dbReference type="SAM" id="MobiDB-lite"/>
    </source>
</evidence>
<accession>A0AAV9H7D0</accession>
<sequence>MSSPKYTMRASELGIIAMVHGLSIDENTAIHTITQAKHPKILASPSRVRTILGNITHVYTLPKRASITPKISSTLEDPFITPNLQFASQTPQNAQHASPPSPQQAFPLAPDANKENDHPFPQQHHPNLPRSPQALLEYEQDQAYNARTRALLAVKGLKGYLLRSNENRFSNDTVVLKVYGFRLGEEVANHLEKDEEVLMRIWVDEDCR</sequence>
<reference evidence="2" key="1">
    <citation type="journal article" date="2023" name="Mol. Phylogenet. Evol.">
        <title>Genome-scale phylogeny and comparative genomics of the fungal order Sordariales.</title>
        <authorList>
            <person name="Hensen N."/>
            <person name="Bonometti L."/>
            <person name="Westerberg I."/>
            <person name="Brannstrom I.O."/>
            <person name="Guillou S."/>
            <person name="Cros-Aarteil S."/>
            <person name="Calhoun S."/>
            <person name="Haridas S."/>
            <person name="Kuo A."/>
            <person name="Mondo S."/>
            <person name="Pangilinan J."/>
            <person name="Riley R."/>
            <person name="LaButti K."/>
            <person name="Andreopoulos B."/>
            <person name="Lipzen A."/>
            <person name="Chen C."/>
            <person name="Yan M."/>
            <person name="Daum C."/>
            <person name="Ng V."/>
            <person name="Clum A."/>
            <person name="Steindorff A."/>
            <person name="Ohm R.A."/>
            <person name="Martin F."/>
            <person name="Silar P."/>
            <person name="Natvig D.O."/>
            <person name="Lalanne C."/>
            <person name="Gautier V."/>
            <person name="Ament-Velasquez S.L."/>
            <person name="Kruys A."/>
            <person name="Hutchinson M.I."/>
            <person name="Powell A.J."/>
            <person name="Barry K."/>
            <person name="Miller A.N."/>
            <person name="Grigoriev I.V."/>
            <person name="Debuchy R."/>
            <person name="Gladieux P."/>
            <person name="Hiltunen Thoren M."/>
            <person name="Johannesson H."/>
        </authorList>
    </citation>
    <scope>NUCLEOTIDE SEQUENCE</scope>
    <source>
        <strain evidence="2">PSN324</strain>
    </source>
</reference>
<feature type="region of interest" description="Disordered" evidence="1">
    <location>
        <begin position="88"/>
        <end position="130"/>
    </location>
</feature>
<comment type="caution">
    <text evidence="2">The sequence shown here is derived from an EMBL/GenBank/DDBJ whole genome shotgun (WGS) entry which is preliminary data.</text>
</comment>
<dbReference type="Proteomes" id="UP001321749">
    <property type="component" value="Unassembled WGS sequence"/>
</dbReference>
<dbReference type="EMBL" id="MU865219">
    <property type="protein sequence ID" value="KAK4456445.1"/>
    <property type="molecule type" value="Genomic_DNA"/>
</dbReference>
<dbReference type="AlphaFoldDB" id="A0AAV9H7D0"/>
<feature type="compositionally biased region" description="Polar residues" evidence="1">
    <location>
        <begin position="88"/>
        <end position="98"/>
    </location>
</feature>
<protein>
    <submittedName>
        <fullName evidence="2">Uncharacterized protein</fullName>
    </submittedName>
</protein>